<dbReference type="AlphaFoldDB" id="A0A1G2IU53"/>
<reference evidence="2 3" key="1">
    <citation type="journal article" date="2016" name="Nat. Commun.">
        <title>Thousands of microbial genomes shed light on interconnected biogeochemical processes in an aquifer system.</title>
        <authorList>
            <person name="Anantharaman K."/>
            <person name="Brown C.T."/>
            <person name="Hug L.A."/>
            <person name="Sharon I."/>
            <person name="Castelle C.J."/>
            <person name="Probst A.J."/>
            <person name="Thomas B.C."/>
            <person name="Singh A."/>
            <person name="Wilkins M.J."/>
            <person name="Karaoz U."/>
            <person name="Brodie E.L."/>
            <person name="Williams K.H."/>
            <person name="Hubbard S.S."/>
            <person name="Banfield J.F."/>
        </authorList>
    </citation>
    <scope>NUCLEOTIDE SEQUENCE [LARGE SCALE GENOMIC DNA]</scope>
</reference>
<dbReference type="EMBL" id="MHPJ01000024">
    <property type="protein sequence ID" value="OGZ78315.1"/>
    <property type="molecule type" value="Genomic_DNA"/>
</dbReference>
<dbReference type="NCBIfam" id="TIGR02601">
    <property type="entry name" value="autotrns_rpt"/>
    <property type="match status" value="1"/>
</dbReference>
<dbReference type="STRING" id="1802223.A2358_00935"/>
<evidence type="ECO:0000313" key="3">
    <source>
        <dbReference type="Proteomes" id="UP000178650"/>
    </source>
</evidence>
<dbReference type="Proteomes" id="UP000178650">
    <property type="component" value="Unassembled WGS sequence"/>
</dbReference>
<organism evidence="2 3">
    <name type="scientific">Candidatus Staskawiczbacteria bacterium RIFOXYB1_FULL_37_44</name>
    <dbReference type="NCBI Taxonomy" id="1802223"/>
    <lineage>
        <taxon>Bacteria</taxon>
        <taxon>Candidatus Staskawicziibacteriota</taxon>
    </lineage>
</organism>
<dbReference type="InterPro" id="IPR013425">
    <property type="entry name" value="Autotrns_rpt"/>
</dbReference>
<name>A0A1G2IU53_9BACT</name>
<comment type="caution">
    <text evidence="2">The sequence shown here is derived from an EMBL/GenBank/DDBJ whole genome shotgun (WGS) entry which is preliminary data.</text>
</comment>
<dbReference type="SUPFAM" id="SSF51126">
    <property type="entry name" value="Pectin lyase-like"/>
    <property type="match status" value="1"/>
</dbReference>
<dbReference type="InterPro" id="IPR011050">
    <property type="entry name" value="Pectin_lyase_fold/virulence"/>
</dbReference>
<protein>
    <submittedName>
        <fullName evidence="2">Uncharacterized protein</fullName>
    </submittedName>
</protein>
<evidence type="ECO:0000256" key="1">
    <source>
        <dbReference type="ARBA" id="ARBA00022729"/>
    </source>
</evidence>
<accession>A0A1G2IU53</accession>
<evidence type="ECO:0000313" key="2">
    <source>
        <dbReference type="EMBL" id="OGZ78315.1"/>
    </source>
</evidence>
<proteinExistence type="predicted"/>
<dbReference type="Pfam" id="PF12951">
    <property type="entry name" value="PATR"/>
    <property type="match status" value="1"/>
</dbReference>
<sequence>MTLIGFFVLPGLASAYDCTISDAGGNWNSAASWTGCNSTYPQTGDNVLATATSGNLAVNVNTAYLNSFDLDGYTGTLSGNYNALNIRPANGSTVNVRFAGGYTWIGPVFIDTVVSGDTGTTVNFYTGGKSMARVYVNYNVSGQITISQQDDLTTSGNLILYSGATWTTNNHNINMADLVIHGSGSKTLNAGSSTITISGEPTTYGYWFNDGSNFTFNCGTSTINLTAAGNGTTSNFNGGGLTFYNLNRTGTAVGTDGIQFSGNLTIATGGTLTLSGNGGNQTTQNYRLLVSTTSIGTASTITFTDAISVGTNLVTQYADFRDIAFNASANLSAITGGSGDAGGNSNITFTAADTETWGGSAGSWATKANWTGGTVSRVPLPQDTVALTGTGTVTVNQARLGKDISTNAATPITLSNAVTSYGSVNLSNAGTFSGNYTWTMESQARTGTLTLTNNAKTFYGATFNAYGATIQLADAFTATSTVSLASGTLDAYTNNVAMTFTGAFNSTAGSTLKLGTGLLTENLSNTALAGAVTLYGNATISVATTKILTISGIISESGGARSLAQSGAGQLTLSGANTFTGGLTIKAGTIEINVNAAGTGTITLGDSSGSANATLRSNISATITNPISVASGSSGTLSINSLGGNPYFSGAVTLNNNFTIIAADGQLALTGGVTGSGNIIINNNGSVAAGFSVGSVNNIGTITNSGSGSGYGFLFGVIGTNVTGVIQNSATSALTLSGVNTMTGTLTNSAGTLNITQDATYSTVTVAGDTTTNITAGKTITLANMVSTGTAGHLAIWKSATAAAHTLTTVSGQISTDYLSLTYSQPTQANVWYAGANSTDNGNNGNWIFGAPNTAPGFTAGPSDGSSSSTTPTNAGVRVTFTATATDADADNYYLAVCKTDAITPNNNAAPTCATSQTWAVSTSTVSGAQASVTYTTSSASAESNAWYAFVCDYNAASTCSASSQGTGDSGSPFAVNHAPGFTAIADGTDPIAVGAQQTFTSTASDTDTDGSADTVTLYVCKGNDFTGSACGTKGEWCHSTASASNPTCNYTILTGDGAGTTKSYFGYIFDSHSFLATSNPRFGTFTISGTGSASSLKASGNIKFGGGLKLR</sequence>
<gene>
    <name evidence="2" type="ORF">A2358_00935</name>
</gene>
<keyword evidence="1" id="KW-0732">Signal</keyword>